<evidence type="ECO:0000259" key="1">
    <source>
        <dbReference type="Pfam" id="PF07090"/>
    </source>
</evidence>
<dbReference type="OrthoDB" id="9781333at2"/>
<dbReference type="AlphaFoldDB" id="A0A0K8PBI3"/>
<sequence>MKKILFVGETCTISQTYTKGYDHVTISRYAEAGRSMVDALKENGIDIELFPIHLAHSNFLDTLETLNQYSVVIFSDIGSNTFLVPPQTHANAVRMPNRLKLIKEYVSRGGGFLMCGGYLSFTGYEGKARYGMTPIADILPVEMLPYDDRIECPEGIFPRVLQPDHPIMKGIESDWPDFLGYNRVKAKTQASVILGFENQDVLLAVQDYQNGRTAAFASDTLPHWATPEFIHWKSYTPFFTNLLHWLSKD</sequence>
<dbReference type="CDD" id="cd03143">
    <property type="entry name" value="A4_beta-galactosidase_middle_domain"/>
    <property type="match status" value="1"/>
</dbReference>
<evidence type="ECO:0000313" key="2">
    <source>
        <dbReference type="EMBL" id="GAP40001.1"/>
    </source>
</evidence>
<dbReference type="InterPro" id="IPR029062">
    <property type="entry name" value="Class_I_gatase-like"/>
</dbReference>
<proteinExistence type="predicted"/>
<evidence type="ECO:0000313" key="3">
    <source>
        <dbReference type="Proteomes" id="UP000053370"/>
    </source>
</evidence>
<protein>
    <submittedName>
        <fullName evidence="2">Uncharacterized membrane protein</fullName>
    </submittedName>
</protein>
<dbReference type="RefSeq" id="WP_152024227.1">
    <property type="nucleotide sequence ID" value="NZ_DF968180.1"/>
</dbReference>
<dbReference type="PATRIC" id="fig|1678840.3.peg.1150"/>
<dbReference type="EMBL" id="DF968180">
    <property type="protein sequence ID" value="GAP40001.1"/>
    <property type="molecule type" value="Genomic_DNA"/>
</dbReference>
<dbReference type="PANTHER" id="PTHR37947">
    <property type="entry name" value="BLL2462 PROTEIN"/>
    <property type="match status" value="1"/>
</dbReference>
<dbReference type="STRING" id="1678840.ATC1_12541"/>
<feature type="domain" description="Putative glutamine amidotransferase" evidence="1">
    <location>
        <begin position="3"/>
        <end position="247"/>
    </location>
</feature>
<dbReference type="Pfam" id="PF07090">
    <property type="entry name" value="GATase1_like"/>
    <property type="match status" value="1"/>
</dbReference>
<dbReference type="InterPro" id="IPR010768">
    <property type="entry name" value="GATase1-like"/>
</dbReference>
<keyword evidence="3" id="KW-1185">Reference proteome</keyword>
<gene>
    <name evidence="2" type="ORF">ATC1_12541</name>
</gene>
<dbReference type="PANTHER" id="PTHR37947:SF1">
    <property type="entry name" value="BLL2462 PROTEIN"/>
    <property type="match status" value="1"/>
</dbReference>
<reference evidence="2" key="1">
    <citation type="journal article" date="2015" name="Genome Announc.">
        <title>Draft Genome Sequence of Anaerolineae Strain TC1, a Novel Isolate from a Methanogenic Wastewater Treatment System.</title>
        <authorList>
            <person name="Matsuura N."/>
            <person name="Tourlousse D.M."/>
            <person name="Sun L."/>
            <person name="Toyonaga M."/>
            <person name="Kuroda K."/>
            <person name="Ohashi A."/>
            <person name="Cruz R."/>
            <person name="Yamaguchi T."/>
            <person name="Sekiguchi Y."/>
        </authorList>
    </citation>
    <scope>NUCLEOTIDE SEQUENCE [LARGE SCALE GENOMIC DNA]</scope>
    <source>
        <strain evidence="2">TC1</strain>
    </source>
</reference>
<dbReference type="Proteomes" id="UP000053370">
    <property type="component" value="Unassembled WGS sequence"/>
</dbReference>
<dbReference type="SUPFAM" id="SSF52317">
    <property type="entry name" value="Class I glutamine amidotransferase-like"/>
    <property type="match status" value="1"/>
</dbReference>
<organism evidence="2">
    <name type="scientific">Flexilinea flocculi</name>
    <dbReference type="NCBI Taxonomy" id="1678840"/>
    <lineage>
        <taxon>Bacteria</taxon>
        <taxon>Bacillati</taxon>
        <taxon>Chloroflexota</taxon>
        <taxon>Anaerolineae</taxon>
        <taxon>Anaerolineales</taxon>
        <taxon>Anaerolineaceae</taxon>
        <taxon>Flexilinea</taxon>
    </lineage>
</organism>
<dbReference type="Gene3D" id="3.40.50.880">
    <property type="match status" value="1"/>
</dbReference>
<accession>A0A0K8PBI3</accession>
<name>A0A0K8PBI3_9CHLR</name>